<dbReference type="EMBL" id="QEWE01000027">
    <property type="protein sequence ID" value="REJ26259.1"/>
    <property type="molecule type" value="Genomic_DNA"/>
</dbReference>
<organism evidence="2 3">
    <name type="scientific">Caldibacillus debilis</name>
    <dbReference type="NCBI Taxonomy" id="301148"/>
    <lineage>
        <taxon>Bacteria</taxon>
        <taxon>Bacillati</taxon>
        <taxon>Bacillota</taxon>
        <taxon>Bacilli</taxon>
        <taxon>Bacillales</taxon>
        <taxon>Bacillaceae</taxon>
        <taxon>Caldibacillus</taxon>
    </lineage>
</organism>
<feature type="region of interest" description="Disordered" evidence="1">
    <location>
        <begin position="67"/>
        <end position="127"/>
    </location>
</feature>
<evidence type="ECO:0000313" key="2">
    <source>
        <dbReference type="EMBL" id="REJ26259.1"/>
    </source>
</evidence>
<sequence length="127" mass="13625">MSPSFQILHPQPKTAHLCPGRGTVPFSFSQGCPSSFSGAAGKEAVRQVFLHPQPFFGKGWPAGVRRDGRPSCPFRSGPAHPGTIPVILAGGMGKRGSGPRTVRRRDGRSFLFLSGNRKDSLKKTGRL</sequence>
<evidence type="ECO:0000256" key="1">
    <source>
        <dbReference type="SAM" id="MobiDB-lite"/>
    </source>
</evidence>
<gene>
    <name evidence="2" type="ORF">C6P37_13830</name>
</gene>
<evidence type="ECO:0000313" key="3">
    <source>
        <dbReference type="Proteomes" id="UP000257014"/>
    </source>
</evidence>
<dbReference type="AlphaFoldDB" id="A0A3E0K0D2"/>
<comment type="caution">
    <text evidence="2">The sequence shown here is derived from an EMBL/GenBank/DDBJ whole genome shotgun (WGS) entry which is preliminary data.</text>
</comment>
<dbReference type="Proteomes" id="UP000257014">
    <property type="component" value="Unassembled WGS sequence"/>
</dbReference>
<reference evidence="2 3" key="1">
    <citation type="submission" date="2018-03" db="EMBL/GenBank/DDBJ databases">
        <authorList>
            <person name="Keele B.F."/>
        </authorList>
    </citation>
    <scope>NUCLEOTIDE SEQUENCE [LARGE SCALE GENOMIC DNA]</scope>
    <source>
        <strain evidence="2">ZCTH4_d</strain>
    </source>
</reference>
<name>A0A3E0K0D2_9BACI</name>
<accession>A0A3E0K0D2</accession>
<feature type="compositionally biased region" description="Basic and acidic residues" evidence="1">
    <location>
        <begin position="116"/>
        <end position="127"/>
    </location>
</feature>
<protein>
    <submittedName>
        <fullName evidence="2">Uncharacterized protein</fullName>
    </submittedName>
</protein>
<proteinExistence type="predicted"/>